<protein>
    <submittedName>
        <fullName evidence="1">Uncharacterized protein</fullName>
    </submittedName>
</protein>
<dbReference type="AlphaFoldDB" id="A0A6J4PAB2"/>
<reference evidence="1" key="1">
    <citation type="submission" date="2020-02" db="EMBL/GenBank/DDBJ databases">
        <authorList>
            <person name="Meier V. D."/>
        </authorList>
    </citation>
    <scope>NUCLEOTIDE SEQUENCE</scope>
    <source>
        <strain evidence="1">AVDCRST_MAG60</strain>
    </source>
</reference>
<evidence type="ECO:0000313" key="1">
    <source>
        <dbReference type="EMBL" id="CAA9410606.1"/>
    </source>
</evidence>
<organism evidence="1">
    <name type="scientific">uncultured Nocardioides sp</name>
    <dbReference type="NCBI Taxonomy" id="198441"/>
    <lineage>
        <taxon>Bacteria</taxon>
        <taxon>Bacillati</taxon>
        <taxon>Actinomycetota</taxon>
        <taxon>Actinomycetes</taxon>
        <taxon>Propionibacteriales</taxon>
        <taxon>Nocardioidaceae</taxon>
        <taxon>Nocardioides</taxon>
        <taxon>environmental samples</taxon>
    </lineage>
</organism>
<name>A0A6J4PAB2_9ACTN</name>
<dbReference type="EMBL" id="CADCUN010000286">
    <property type="protein sequence ID" value="CAA9410606.1"/>
    <property type="molecule type" value="Genomic_DNA"/>
</dbReference>
<sequence>MRSFRRASSPTIEVRSGERVLAACESVDGVVLAGTRDALYLGSIRIPWEQVGAADWDNESDVFRVSLVGSWGDDKVVHSFGLTEPGRLLELVRERVTASVVLQRHVPLSSRRGLRVIGRRPPRGDAGIEWFFEYDEGVDPADPAVRDASAAALAAARADVGL</sequence>
<accession>A0A6J4PAB2</accession>
<proteinExistence type="predicted"/>
<gene>
    <name evidence="1" type="ORF">AVDCRST_MAG60-2636</name>
</gene>